<evidence type="ECO:0000259" key="6">
    <source>
        <dbReference type="PROSITE" id="PS50089"/>
    </source>
</evidence>
<evidence type="ECO:0000256" key="1">
    <source>
        <dbReference type="ARBA" id="ARBA00022723"/>
    </source>
</evidence>
<dbReference type="InterPro" id="IPR037274">
    <property type="entry name" value="Znf_CHY_sf"/>
</dbReference>
<keyword evidence="3" id="KW-0862">Zinc</keyword>
<feature type="compositionally biased region" description="Low complexity" evidence="5">
    <location>
        <begin position="20"/>
        <end position="34"/>
    </location>
</feature>
<dbReference type="Pfam" id="PF13445">
    <property type="entry name" value="zf-RING_UBOX"/>
    <property type="match status" value="1"/>
</dbReference>
<dbReference type="PROSITE" id="PS51270">
    <property type="entry name" value="ZF_CTCHY"/>
    <property type="match status" value="1"/>
</dbReference>
<evidence type="ECO:0000313" key="9">
    <source>
        <dbReference type="EMBL" id="KAI7843674.1"/>
    </source>
</evidence>
<dbReference type="GO" id="GO:0005634">
    <property type="term" value="C:nucleus"/>
    <property type="evidence" value="ECO:0007669"/>
    <property type="project" value="TreeGrafter"/>
</dbReference>
<feature type="region of interest" description="Disordered" evidence="5">
    <location>
        <begin position="1"/>
        <end position="34"/>
    </location>
</feature>
<dbReference type="InterPro" id="IPR039512">
    <property type="entry name" value="RCHY1_zinc-ribbon"/>
</dbReference>
<evidence type="ECO:0000259" key="8">
    <source>
        <dbReference type="PROSITE" id="PS51270"/>
    </source>
</evidence>
<dbReference type="Pfam" id="PF14599">
    <property type="entry name" value="zinc_ribbon_6"/>
    <property type="match status" value="1"/>
</dbReference>
<keyword evidence="10" id="KW-1185">Reference proteome</keyword>
<feature type="domain" description="RING-type" evidence="6">
    <location>
        <begin position="183"/>
        <end position="229"/>
    </location>
</feature>
<dbReference type="InterPro" id="IPR017921">
    <property type="entry name" value="Znf_CTCHY"/>
</dbReference>
<organism evidence="9 10">
    <name type="scientific">Chlorella ohadii</name>
    <dbReference type="NCBI Taxonomy" id="2649997"/>
    <lineage>
        <taxon>Eukaryota</taxon>
        <taxon>Viridiplantae</taxon>
        <taxon>Chlorophyta</taxon>
        <taxon>core chlorophytes</taxon>
        <taxon>Trebouxiophyceae</taxon>
        <taxon>Chlorellales</taxon>
        <taxon>Chlorellaceae</taxon>
        <taxon>Chlorella clade</taxon>
        <taxon>Chlorella</taxon>
    </lineage>
</organism>
<dbReference type="PANTHER" id="PTHR21319">
    <property type="entry name" value="RING FINGER AND CHY ZINC FINGER DOMAIN-CONTAINING PROTEIN 1"/>
    <property type="match status" value="1"/>
</dbReference>
<dbReference type="SUPFAM" id="SSF57850">
    <property type="entry name" value="RING/U-box"/>
    <property type="match status" value="1"/>
</dbReference>
<dbReference type="InterPro" id="IPR027370">
    <property type="entry name" value="Znf-RING_euk"/>
</dbReference>
<name>A0AAD5E027_9CHLO</name>
<dbReference type="SUPFAM" id="SSF161219">
    <property type="entry name" value="CHY zinc finger-like"/>
    <property type="match status" value="1"/>
</dbReference>
<comment type="caution">
    <text evidence="9">The sequence shown here is derived from an EMBL/GenBank/DDBJ whole genome shotgun (WGS) entry which is preliminary data.</text>
</comment>
<dbReference type="GO" id="GO:0008270">
    <property type="term" value="F:zinc ion binding"/>
    <property type="evidence" value="ECO:0007669"/>
    <property type="project" value="UniProtKB-KW"/>
</dbReference>
<keyword evidence="2 4" id="KW-0863">Zinc-finger</keyword>
<feature type="domain" description="CTCHY-type" evidence="8">
    <location>
        <begin position="118"/>
        <end position="182"/>
    </location>
</feature>
<sequence>MDEEQDPQGAQQGLADPPVQQGEPAEAPQDAEAQAAIRNRGKGQYGCSHYRRRVKFITPCCNEQWWCRHCHNKAHDTDEQDWQKKHELDRKAIQEVVCALCGQRQPVGTNCSACGVDFGAYACLKCRFFDDDLAKQPFHCEECGICRIGGRDNYFHCTTCGSCYSMALQGNHQCVERAMHQNCPICFEFLFESVDPTTVLRCGHTIHTQCVRELEANPNAICPTCPICKKSLGDYSPHWREIDRQIATLPVPPEYRGWRADILCNDCSHSSNIAFHLLGLRCSACGSYNTRRMGLHTSGAVLAHCHAVRCLPLPAMQDDDSGEWVTDDGEEEEEEEGEQAAAEQQGQAQQPPAAQQDAAVAGQGPGGSGASQQPAQQAAQQQEEGEARQQAGQPAAEAAARDSGAANASAPAAAADAAEAAGGGGGDANSSQTHS</sequence>
<feature type="compositionally biased region" description="Low complexity" evidence="5">
    <location>
        <begin position="370"/>
        <end position="420"/>
    </location>
</feature>
<evidence type="ECO:0000256" key="4">
    <source>
        <dbReference type="PROSITE-ProRule" id="PRU00601"/>
    </source>
</evidence>
<dbReference type="GO" id="GO:0061630">
    <property type="term" value="F:ubiquitin protein ligase activity"/>
    <property type="evidence" value="ECO:0007669"/>
    <property type="project" value="TreeGrafter"/>
</dbReference>
<dbReference type="EMBL" id="JADXDR010000036">
    <property type="protein sequence ID" value="KAI7843674.1"/>
    <property type="molecule type" value="Genomic_DNA"/>
</dbReference>
<dbReference type="InterPro" id="IPR001841">
    <property type="entry name" value="Znf_RING"/>
</dbReference>
<gene>
    <name evidence="9" type="ORF">COHA_002575</name>
</gene>
<evidence type="ECO:0000256" key="2">
    <source>
        <dbReference type="ARBA" id="ARBA00022771"/>
    </source>
</evidence>
<dbReference type="PROSITE" id="PS51266">
    <property type="entry name" value="ZF_CHY"/>
    <property type="match status" value="1"/>
</dbReference>
<dbReference type="Proteomes" id="UP001205105">
    <property type="component" value="Unassembled WGS sequence"/>
</dbReference>
<dbReference type="GO" id="GO:0016567">
    <property type="term" value="P:protein ubiquitination"/>
    <property type="evidence" value="ECO:0007669"/>
    <property type="project" value="TreeGrafter"/>
</dbReference>
<dbReference type="Gene3D" id="3.30.40.10">
    <property type="entry name" value="Zinc/RING finger domain, C3HC4 (zinc finger)"/>
    <property type="match status" value="1"/>
</dbReference>
<dbReference type="Pfam" id="PF05495">
    <property type="entry name" value="zf-CHY"/>
    <property type="match status" value="1"/>
</dbReference>
<dbReference type="SUPFAM" id="SSF161245">
    <property type="entry name" value="Zinc hairpin stack"/>
    <property type="match status" value="1"/>
</dbReference>
<dbReference type="InterPro" id="IPR037275">
    <property type="entry name" value="Znf_CTCHY_sf"/>
</dbReference>
<dbReference type="Gene3D" id="2.20.28.10">
    <property type="match status" value="1"/>
</dbReference>
<feature type="region of interest" description="Disordered" evidence="5">
    <location>
        <begin position="316"/>
        <end position="435"/>
    </location>
</feature>
<proteinExistence type="predicted"/>
<feature type="domain" description="CHY-type" evidence="7">
    <location>
        <begin position="40"/>
        <end position="116"/>
    </location>
</feature>
<dbReference type="InterPro" id="IPR008913">
    <property type="entry name" value="Znf_CHY"/>
</dbReference>
<evidence type="ECO:0000259" key="7">
    <source>
        <dbReference type="PROSITE" id="PS51266"/>
    </source>
</evidence>
<protein>
    <submittedName>
        <fullName evidence="9">Uncharacterized protein</fullName>
    </submittedName>
</protein>
<evidence type="ECO:0000256" key="5">
    <source>
        <dbReference type="SAM" id="MobiDB-lite"/>
    </source>
</evidence>
<dbReference type="InterPro" id="IPR013083">
    <property type="entry name" value="Znf_RING/FYVE/PHD"/>
</dbReference>
<dbReference type="SMART" id="SM00184">
    <property type="entry name" value="RING"/>
    <property type="match status" value="1"/>
</dbReference>
<dbReference type="PANTHER" id="PTHR21319:SF53">
    <property type="entry name" value="RING FINGER AND CHY ZINC FINGER DOMAIN-CONTAINING PROTEIN 1"/>
    <property type="match status" value="1"/>
</dbReference>
<evidence type="ECO:0000256" key="3">
    <source>
        <dbReference type="ARBA" id="ARBA00022833"/>
    </source>
</evidence>
<feature type="compositionally biased region" description="Acidic residues" evidence="5">
    <location>
        <begin position="317"/>
        <end position="338"/>
    </location>
</feature>
<accession>A0AAD5E027</accession>
<feature type="compositionally biased region" description="Low complexity" evidence="5">
    <location>
        <begin position="339"/>
        <end position="362"/>
    </location>
</feature>
<reference evidence="9" key="1">
    <citation type="submission" date="2020-11" db="EMBL/GenBank/DDBJ databases">
        <title>Chlorella ohadii genome sequencing and assembly.</title>
        <authorList>
            <person name="Murik O."/>
            <person name="Treves H."/>
            <person name="Kedem I."/>
            <person name="Shotland Y."/>
            <person name="Kaplan A."/>
        </authorList>
    </citation>
    <scope>NUCLEOTIDE SEQUENCE</scope>
    <source>
        <strain evidence="9">1</strain>
    </source>
</reference>
<dbReference type="GO" id="GO:0006511">
    <property type="term" value="P:ubiquitin-dependent protein catabolic process"/>
    <property type="evidence" value="ECO:0007669"/>
    <property type="project" value="TreeGrafter"/>
</dbReference>
<evidence type="ECO:0000313" key="10">
    <source>
        <dbReference type="Proteomes" id="UP001205105"/>
    </source>
</evidence>
<dbReference type="PROSITE" id="PS50089">
    <property type="entry name" value="ZF_RING_2"/>
    <property type="match status" value="1"/>
</dbReference>
<dbReference type="AlphaFoldDB" id="A0AAD5E027"/>
<keyword evidence="1" id="KW-0479">Metal-binding</keyword>